<evidence type="ECO:0000256" key="5">
    <source>
        <dbReference type="ARBA" id="ARBA00023002"/>
    </source>
</evidence>
<keyword evidence="6 8" id="KW-0408">Iron</keyword>
<reference evidence="10" key="1">
    <citation type="submission" date="2014-07" db="EMBL/GenBank/DDBJ databases">
        <title>A systematic study of Ichneumonosoma Meijere, Pelmatops Enderlein, Pseudopelmatops Shiraki and Soita Walker (Diptera: Tephritidae).</title>
        <authorList>
            <person name="Chen X.-L."/>
            <person name="Norrbom A."/>
            <person name="Zhu C.-D."/>
        </authorList>
    </citation>
    <scope>NUCLEOTIDE SEQUENCE</scope>
</reference>
<evidence type="ECO:0000256" key="2">
    <source>
        <dbReference type="ARBA" id="ARBA00010617"/>
    </source>
</evidence>
<dbReference type="InterPro" id="IPR017972">
    <property type="entry name" value="Cyt_P450_CS"/>
</dbReference>
<evidence type="ECO:0000313" key="10">
    <source>
        <dbReference type="EMBL" id="AIW79974.1"/>
    </source>
</evidence>
<dbReference type="InterPro" id="IPR050182">
    <property type="entry name" value="Cytochrome_P450_fam2"/>
</dbReference>
<dbReference type="AlphaFoldDB" id="A0A0K0LC82"/>
<dbReference type="Gene3D" id="1.10.630.10">
    <property type="entry name" value="Cytochrome P450"/>
    <property type="match status" value="1"/>
</dbReference>
<dbReference type="RefSeq" id="XP_039286624.1">
    <property type="nucleotide sequence ID" value="XM_039430690.1"/>
</dbReference>
<dbReference type="GeneID" id="111053414"/>
<evidence type="ECO:0000256" key="7">
    <source>
        <dbReference type="ARBA" id="ARBA00023033"/>
    </source>
</evidence>
<dbReference type="GO" id="GO:0006082">
    <property type="term" value="P:organic acid metabolic process"/>
    <property type="evidence" value="ECO:0007669"/>
    <property type="project" value="TreeGrafter"/>
</dbReference>
<name>A0A0K0LC82_NILLU</name>
<dbReference type="GO" id="GO:0020037">
    <property type="term" value="F:heme binding"/>
    <property type="evidence" value="ECO:0007669"/>
    <property type="project" value="InterPro"/>
</dbReference>
<dbReference type="GO" id="GO:0008395">
    <property type="term" value="F:steroid hydroxylase activity"/>
    <property type="evidence" value="ECO:0007669"/>
    <property type="project" value="TreeGrafter"/>
</dbReference>
<dbReference type="GO" id="GO:0005506">
    <property type="term" value="F:iron ion binding"/>
    <property type="evidence" value="ECO:0007669"/>
    <property type="project" value="InterPro"/>
</dbReference>
<evidence type="ECO:0000256" key="1">
    <source>
        <dbReference type="ARBA" id="ARBA00001971"/>
    </source>
</evidence>
<dbReference type="Pfam" id="PF00067">
    <property type="entry name" value="p450"/>
    <property type="match status" value="1"/>
</dbReference>
<keyword evidence="3 8" id="KW-0349">Heme</keyword>
<keyword evidence="7 9" id="KW-0503">Monooxygenase</keyword>
<keyword evidence="5 9" id="KW-0560">Oxidoreductase</keyword>
<evidence type="ECO:0000256" key="3">
    <source>
        <dbReference type="ARBA" id="ARBA00022617"/>
    </source>
</evidence>
<evidence type="ECO:0000256" key="6">
    <source>
        <dbReference type="ARBA" id="ARBA00023004"/>
    </source>
</evidence>
<evidence type="ECO:0000256" key="9">
    <source>
        <dbReference type="RuleBase" id="RU000461"/>
    </source>
</evidence>
<dbReference type="CDD" id="cd20651">
    <property type="entry name" value="CYP15A1-like"/>
    <property type="match status" value="1"/>
</dbReference>
<dbReference type="SUPFAM" id="SSF48264">
    <property type="entry name" value="Cytochrome P450"/>
    <property type="match status" value="1"/>
</dbReference>
<comment type="cofactor">
    <cofactor evidence="1 8">
        <name>heme</name>
        <dbReference type="ChEBI" id="CHEBI:30413"/>
    </cofactor>
</comment>
<evidence type="ECO:0000256" key="4">
    <source>
        <dbReference type="ARBA" id="ARBA00022723"/>
    </source>
</evidence>
<dbReference type="CTD" id="40161"/>
<dbReference type="GO" id="GO:0016712">
    <property type="term" value="F:oxidoreductase activity, acting on paired donors, with incorporation or reduction of molecular oxygen, reduced flavin or flavoprotein as one donor, and incorporation of one atom of oxygen"/>
    <property type="evidence" value="ECO:0007669"/>
    <property type="project" value="TreeGrafter"/>
</dbReference>
<dbReference type="GO" id="GO:0006805">
    <property type="term" value="P:xenobiotic metabolic process"/>
    <property type="evidence" value="ECO:0007669"/>
    <property type="project" value="TreeGrafter"/>
</dbReference>
<dbReference type="OrthoDB" id="3934656at2759"/>
<dbReference type="PROSITE" id="PS00086">
    <property type="entry name" value="CYTOCHROME_P450"/>
    <property type="match status" value="1"/>
</dbReference>
<dbReference type="PRINTS" id="PR00385">
    <property type="entry name" value="P450"/>
</dbReference>
<dbReference type="InterPro" id="IPR001128">
    <property type="entry name" value="Cyt_P450"/>
</dbReference>
<keyword evidence="4 8" id="KW-0479">Metal-binding</keyword>
<proteinExistence type="evidence at transcript level"/>
<comment type="similarity">
    <text evidence="2 9">Belongs to the cytochrome P450 family.</text>
</comment>
<protein>
    <submittedName>
        <fullName evidence="10">Cytochrome P450 CYP305A15</fullName>
    </submittedName>
</protein>
<dbReference type="GO" id="GO:0005737">
    <property type="term" value="C:cytoplasm"/>
    <property type="evidence" value="ECO:0007669"/>
    <property type="project" value="TreeGrafter"/>
</dbReference>
<dbReference type="EMBL" id="KM217011">
    <property type="protein sequence ID" value="AIW79974.1"/>
    <property type="molecule type" value="mRNA"/>
</dbReference>
<dbReference type="FunFam" id="1.10.630.10:FF:000036">
    <property type="entry name" value="CYtochrome P450 family"/>
    <property type="match status" value="1"/>
</dbReference>
<dbReference type="PANTHER" id="PTHR24300">
    <property type="entry name" value="CYTOCHROME P450 508A4-RELATED"/>
    <property type="match status" value="1"/>
</dbReference>
<dbReference type="InterPro" id="IPR002401">
    <property type="entry name" value="Cyt_P450_E_grp-I"/>
</dbReference>
<organism evidence="10">
    <name type="scientific">Nilaparvata lugens</name>
    <name type="common">Brown planthopper</name>
    <dbReference type="NCBI Taxonomy" id="108931"/>
    <lineage>
        <taxon>Eukaryota</taxon>
        <taxon>Metazoa</taxon>
        <taxon>Ecdysozoa</taxon>
        <taxon>Arthropoda</taxon>
        <taxon>Hexapoda</taxon>
        <taxon>Insecta</taxon>
        <taxon>Pterygota</taxon>
        <taxon>Neoptera</taxon>
        <taxon>Paraneoptera</taxon>
        <taxon>Hemiptera</taxon>
        <taxon>Auchenorrhyncha</taxon>
        <taxon>Fulgoroidea</taxon>
        <taxon>Delphacidae</taxon>
        <taxon>Delphacinae</taxon>
        <taxon>Nilaparvata</taxon>
    </lineage>
</organism>
<dbReference type="InterPro" id="IPR036396">
    <property type="entry name" value="Cyt_P450_sf"/>
</dbReference>
<feature type="binding site" description="axial binding residue" evidence="8">
    <location>
        <position position="440"/>
    </location>
    <ligand>
        <name>heme</name>
        <dbReference type="ChEBI" id="CHEBI:30413"/>
    </ligand>
    <ligandPart>
        <name>Fe</name>
        <dbReference type="ChEBI" id="CHEBI:18248"/>
    </ligandPart>
</feature>
<evidence type="ECO:0000256" key="8">
    <source>
        <dbReference type="PIRSR" id="PIRSR602401-1"/>
    </source>
</evidence>
<accession>A0A0K0LC82</accession>
<dbReference type="PANTHER" id="PTHR24300:SF376">
    <property type="entry name" value="CYTOCHROME P450 15A1"/>
    <property type="match status" value="1"/>
</dbReference>
<sequence>MCLELFYLLIGFITSFCCILLNSCRRPTNYPPGPKWLPFVGNTPLLKKLSRKLGGQHNALSYLAEKYNSNIIGLKLGSQLFVVVNSESLIKQVFARNEFQARPDNFFIRLRSMGERKGITMTDGPLWQEQRLFALLHLRDLGFGKQAMEKLILDELEKMLCKLGSGGAVVWNAVLAPSVLNVLWTLAAGTPFGDEQDATLTSLLRLMDERSRAFDMAGGVLSQLPWLRHVAPELTGFTLIQNLNTQLSQLLKDTIHMHKKTLQEGVVRDFIDVFLHQMSVTNGGPTTFTEDQLIMVCLDFFIAGSQTTSNTLNFALINMVLHPEICKKAQDEIDHVLGDRKISAMADKNRLPYTEAVLLESQRYQHVVPISGPRRVLTDTKLEDYHIPEGTTVLINVRDVHHNSEKWEIPEVFRPERFLDSDGKFCPQELYLFSCGKRRCLGEPLAKNFVFLFFVSILKNYTMSPSPGEPTPTLDPTPGITLSPKANCILLNPR</sequence>
<dbReference type="PRINTS" id="PR00463">
    <property type="entry name" value="EP450I"/>
</dbReference>